<dbReference type="InterPro" id="IPR036505">
    <property type="entry name" value="Amidase/PGRP_sf"/>
</dbReference>
<dbReference type="EMBL" id="CP089983">
    <property type="protein sequence ID" value="WXB02805.1"/>
    <property type="molecule type" value="Genomic_DNA"/>
</dbReference>
<dbReference type="SUPFAM" id="SSF55846">
    <property type="entry name" value="N-acetylmuramoyl-L-alanine amidase-like"/>
    <property type="match status" value="1"/>
</dbReference>
<keyword evidence="4" id="KW-0961">Cell wall biogenesis/degradation</keyword>
<dbReference type="GO" id="GO:0008745">
    <property type="term" value="F:N-acetylmuramoyl-L-alanine amidase activity"/>
    <property type="evidence" value="ECO:0007669"/>
    <property type="project" value="UniProtKB-EC"/>
</dbReference>
<feature type="chain" id="PRO_5047550558" description="N-acetylmuramoyl-L-alanine amidase" evidence="5">
    <location>
        <begin position="21"/>
        <end position="600"/>
    </location>
</feature>
<dbReference type="SUPFAM" id="SSF53955">
    <property type="entry name" value="Lysozyme-like"/>
    <property type="match status" value="1"/>
</dbReference>
<protein>
    <recommendedName>
        <fullName evidence="2">N-acetylmuramoyl-L-alanine amidase</fullName>
        <ecNumber evidence="2">3.5.1.28</ecNumber>
    </recommendedName>
</protein>
<evidence type="ECO:0000256" key="2">
    <source>
        <dbReference type="ARBA" id="ARBA00011901"/>
    </source>
</evidence>
<evidence type="ECO:0000259" key="6">
    <source>
        <dbReference type="SMART" id="SM00644"/>
    </source>
</evidence>
<dbReference type="PROSITE" id="PS51257">
    <property type="entry name" value="PROKAR_LIPOPROTEIN"/>
    <property type="match status" value="1"/>
</dbReference>
<dbReference type="InterPro" id="IPR008258">
    <property type="entry name" value="Transglycosylase_SLT_dom_1"/>
</dbReference>
<dbReference type="Gene3D" id="1.10.530.10">
    <property type="match status" value="1"/>
</dbReference>
<dbReference type="RefSeq" id="WP_394832431.1">
    <property type="nucleotide sequence ID" value="NZ_CP089929.1"/>
</dbReference>
<evidence type="ECO:0000256" key="1">
    <source>
        <dbReference type="ARBA" id="ARBA00001561"/>
    </source>
</evidence>
<keyword evidence="3 7" id="KW-0378">Hydrolase</keyword>
<comment type="catalytic activity">
    <reaction evidence="1">
        <text>Hydrolyzes the link between N-acetylmuramoyl residues and L-amino acid residues in certain cell-wall glycopeptides.</text>
        <dbReference type="EC" id="3.5.1.28"/>
    </reaction>
</comment>
<dbReference type="PANTHER" id="PTHR30417">
    <property type="entry name" value="N-ACETYLMURAMOYL-L-ALANINE AMIDASE AMID"/>
    <property type="match status" value="1"/>
</dbReference>
<dbReference type="Gene3D" id="3.40.80.10">
    <property type="entry name" value="Peptidoglycan recognition protein-like"/>
    <property type="match status" value="1"/>
</dbReference>
<feature type="signal peptide" evidence="5">
    <location>
        <begin position="1"/>
        <end position="20"/>
    </location>
</feature>
<dbReference type="InterPro" id="IPR023346">
    <property type="entry name" value="Lysozyme-like_dom_sf"/>
</dbReference>
<sequence>MLRTVLAWSMVGVVTVSALACQSSDGAPSAETRQQAFRGAAQEFGVPESVLLGVSYMESRWDSNGGRPSRAAGYGPMHLTGAGSLARAAALTGLDEATLRTDPEQNIRGGAALLAEYQRELVATGPHADPAEWYGAVAHYSGAMDRGAARQFADDVYDVIAEGNQRVTDDGQRVELTAQASLQPRKAQLDILGLRASVQGDVECPPSLDCEWIPAPYQELGEGKFGNHDLSDRPRTQQITHIVIHDVEGSYSSAVSDEILDPHGVSWHYTIRSNDGHVAQHVKTKDVGWQAGNWYINSKSIGIEHEGFAAQGTWYTEAMYRSSARLVRYLAARYGVPLDRAHILGHDTVAGPTPDAISDMHWDPGPYWDWAHYFALLGAPFRATGGPHSGLVTIAPDWARNQPSFFGCDDAHPEAVCPARPSSSVILHTEPRVDAPLLDDVGTHPTHGASSMHVSDIGSRASTGQQYAIADRSGDWTAIWYLGQKGWFYNPPSAPSALPASGLTVTPKPGRASIPVYGRPYPEAEAYPSHVPVQAIVPLQYELRAGQRYSVGHFPSTEYLWAGTFDPSEHVVVRGRTRYFQIQFGHRIAYVMADDVELQP</sequence>
<dbReference type="SMART" id="SM00644">
    <property type="entry name" value="Ami_2"/>
    <property type="match status" value="1"/>
</dbReference>
<reference evidence="7" key="1">
    <citation type="submission" date="2021-12" db="EMBL/GenBank/DDBJ databases">
        <title>Discovery of the Pendulisporaceae a myxobacterial family with distinct sporulation behavior and unique specialized metabolism.</title>
        <authorList>
            <person name="Garcia R."/>
            <person name="Popoff A."/>
            <person name="Bader C.D."/>
            <person name="Loehr J."/>
            <person name="Walesch S."/>
            <person name="Walt C."/>
            <person name="Boldt J."/>
            <person name="Bunk B."/>
            <person name="Haeckl F.J.F.P.J."/>
            <person name="Gunesch A.P."/>
            <person name="Birkelbach J."/>
            <person name="Nuebel U."/>
            <person name="Pietschmann T."/>
            <person name="Bach T."/>
            <person name="Mueller R."/>
        </authorList>
    </citation>
    <scope>NUCLEOTIDE SEQUENCE</scope>
    <source>
        <strain evidence="7">MSr11367</strain>
    </source>
</reference>
<dbReference type="InterPro" id="IPR051206">
    <property type="entry name" value="NAMLAA_amidase_2"/>
</dbReference>
<dbReference type="EC" id="3.5.1.28" evidence="2"/>
<dbReference type="InterPro" id="IPR002502">
    <property type="entry name" value="Amidase_domain"/>
</dbReference>
<organism evidence="7 8">
    <name type="scientific">Pendulispora rubella</name>
    <dbReference type="NCBI Taxonomy" id="2741070"/>
    <lineage>
        <taxon>Bacteria</taxon>
        <taxon>Pseudomonadati</taxon>
        <taxon>Myxococcota</taxon>
        <taxon>Myxococcia</taxon>
        <taxon>Myxococcales</taxon>
        <taxon>Sorangiineae</taxon>
        <taxon>Pendulisporaceae</taxon>
        <taxon>Pendulispora</taxon>
    </lineage>
</organism>
<dbReference type="PANTHER" id="PTHR30417:SF1">
    <property type="entry name" value="N-ACETYLMURAMOYL-L-ALANINE AMIDASE AMID"/>
    <property type="match status" value="1"/>
</dbReference>
<dbReference type="Pfam" id="PF01510">
    <property type="entry name" value="Amidase_2"/>
    <property type="match status" value="1"/>
</dbReference>
<dbReference type="Proteomes" id="UP001374803">
    <property type="component" value="Chromosome"/>
</dbReference>
<feature type="domain" description="N-acetylmuramoyl-L-alanine amidase" evidence="6">
    <location>
        <begin position="228"/>
        <end position="365"/>
    </location>
</feature>
<keyword evidence="8" id="KW-1185">Reference proteome</keyword>
<evidence type="ECO:0000256" key="5">
    <source>
        <dbReference type="SAM" id="SignalP"/>
    </source>
</evidence>
<evidence type="ECO:0000313" key="7">
    <source>
        <dbReference type="EMBL" id="WXB02805.1"/>
    </source>
</evidence>
<dbReference type="CDD" id="cd06583">
    <property type="entry name" value="PGRP"/>
    <property type="match status" value="1"/>
</dbReference>
<keyword evidence="5" id="KW-0732">Signal</keyword>
<evidence type="ECO:0000256" key="4">
    <source>
        <dbReference type="ARBA" id="ARBA00023316"/>
    </source>
</evidence>
<evidence type="ECO:0000256" key="3">
    <source>
        <dbReference type="ARBA" id="ARBA00022801"/>
    </source>
</evidence>
<dbReference type="Pfam" id="PF01464">
    <property type="entry name" value="SLT"/>
    <property type="match status" value="1"/>
</dbReference>
<accession>A0ABZ2L0Q3</accession>
<evidence type="ECO:0000313" key="8">
    <source>
        <dbReference type="Proteomes" id="UP001374803"/>
    </source>
</evidence>
<gene>
    <name evidence="7" type="ORF">LVJ94_38570</name>
</gene>
<name>A0ABZ2L0Q3_9BACT</name>
<proteinExistence type="predicted"/>